<dbReference type="NCBIfam" id="NF002481">
    <property type="entry name" value="PRK01747.1-2"/>
    <property type="match status" value="1"/>
</dbReference>
<dbReference type="OrthoDB" id="9786494at2"/>
<evidence type="ECO:0000313" key="13">
    <source>
        <dbReference type="EMBL" id="KTD54412.1"/>
    </source>
</evidence>
<dbReference type="InterPro" id="IPR017610">
    <property type="entry name" value="tRNA_S-uridine_synth_MnmC_C"/>
</dbReference>
<gene>
    <name evidence="10" type="primary">mnmC</name>
    <name evidence="13" type="ORF">Lsai_3234</name>
</gene>
<dbReference type="InterPro" id="IPR006076">
    <property type="entry name" value="FAD-dep_OxRdtase"/>
</dbReference>
<comment type="cofactor">
    <cofactor evidence="10">
        <name>FAD</name>
        <dbReference type="ChEBI" id="CHEBI:57692"/>
    </cofactor>
</comment>
<organism evidence="13 14">
    <name type="scientific">Legionella sainthelensi</name>
    <dbReference type="NCBI Taxonomy" id="28087"/>
    <lineage>
        <taxon>Bacteria</taxon>
        <taxon>Pseudomonadati</taxon>
        <taxon>Pseudomonadota</taxon>
        <taxon>Gammaproteobacteria</taxon>
        <taxon>Legionellales</taxon>
        <taxon>Legionellaceae</taxon>
        <taxon>Legionella</taxon>
    </lineage>
</organism>
<keyword evidence="9 10" id="KW-0511">Multifunctional enzyme</keyword>
<comment type="caution">
    <text evidence="13">The sequence shown here is derived from an EMBL/GenBank/DDBJ whole genome shotgun (WGS) entry which is preliminary data.</text>
</comment>
<keyword evidence="7 10" id="KW-0274">FAD</keyword>
<dbReference type="EC" id="1.5.-.-" evidence="10"/>
<dbReference type="GO" id="GO:0004808">
    <property type="term" value="F:tRNA (5-methylaminomethyl-2-thiouridylate)(34)-methyltransferase activity"/>
    <property type="evidence" value="ECO:0007669"/>
    <property type="project" value="UniProtKB-EC"/>
</dbReference>
<dbReference type="InterPro" id="IPR047785">
    <property type="entry name" value="tRNA_MNMC2"/>
</dbReference>
<evidence type="ECO:0000259" key="11">
    <source>
        <dbReference type="Pfam" id="PF01266"/>
    </source>
</evidence>
<dbReference type="PANTHER" id="PTHR13847">
    <property type="entry name" value="SARCOSINE DEHYDROGENASE-RELATED"/>
    <property type="match status" value="1"/>
</dbReference>
<keyword evidence="4 10" id="KW-0808">Transferase</keyword>
<dbReference type="InterPro" id="IPR023032">
    <property type="entry name" value="tRNA_MAMT_biosynth_bifunc_MnmC"/>
</dbReference>
<sequence length="669" mass="74867">MSNLFVPIKKAELDWSGALPISAQYNDIYHSSDGGIEQSLYVFVHGNNLIQRWQSFPKNTQRVFTIGETGFGIGLNFLLSWYLWEQYAPSSCRLHFISCEKHPLSLDDLIKSLAFWPQLIKQAEQLIANYPILTPGYHHLSFCEGRVTLTLMLGDAFECYEQLLICGESRLEHELRASYIDAWYLDGFAPAKNRSMWSDSLIRAIAMLSKENTTFATYTAAGSVKKSLSDYGFMIEKRKGFGSKRHMLCGCFIRPPEPITTKRHTPWHTGKPEKFFNKSAVIIGAGLAGCFTAFSLAKKGWKVTVIDELNEVGNGGSANQQAVLFPKLSAYSAPLTQFMLTAFLYAVRTYQRILHQTKIGELNGALLLAYNEKEKAAQNSLRTWLFHYPELGMLIEKEQASELAGLSLPNSGLFIPLSGWINSPALCQFLVNTKGVSLITNTAVTDLKFDKCWIVNNLETEVLILANGHQINSFKQTAYLPIKSIRGQMTAISSTQESAQLKVPLCADGHVLPALNDVHQIGATYELNSSIAKIKYEDDQTNLTKLKQLSPNNLWSDTVIGHWSGIRASTPDYLPIVGKIADADKFLKQYVRLEKNAKCWIPQAGPYYPGLYACAGFGSRGLTSIPLCAEWLASQINNELSFLPRSLHYALSPVRFLRKNIIRTKVKID</sequence>
<keyword evidence="3 10" id="KW-0285">Flavoprotein</keyword>
<evidence type="ECO:0000256" key="3">
    <source>
        <dbReference type="ARBA" id="ARBA00022630"/>
    </source>
</evidence>
<evidence type="ECO:0000256" key="4">
    <source>
        <dbReference type="ARBA" id="ARBA00022679"/>
    </source>
</evidence>
<proteinExistence type="inferred from homology"/>
<dbReference type="eggNOG" id="COG4121">
    <property type="taxonomic scope" value="Bacteria"/>
</dbReference>
<feature type="region of interest" description="FAD-dependent cmnm(5)s(2)U34 oxidoreductase" evidence="10">
    <location>
        <begin position="283"/>
        <end position="669"/>
    </location>
</feature>
<dbReference type="GO" id="GO:0050660">
    <property type="term" value="F:flavin adenine dinucleotide binding"/>
    <property type="evidence" value="ECO:0007669"/>
    <property type="project" value="UniProtKB-UniRule"/>
</dbReference>
<protein>
    <recommendedName>
        <fullName evidence="10">tRNA 5-methylaminomethyl-2-thiouridine biosynthesis bifunctional protein MnmC</fullName>
        <shortName evidence="10">tRNA mnm(5)s(2)U biosynthesis bifunctional protein</shortName>
    </recommendedName>
    <domain>
        <recommendedName>
            <fullName evidence="10">tRNA (mnm(5)s(2)U34)-methyltransferase</fullName>
            <ecNumber evidence="10">2.1.1.61</ecNumber>
        </recommendedName>
    </domain>
    <domain>
        <recommendedName>
            <fullName evidence="10">FAD-dependent cmnm(5)s(2)U34 oxidoreductase</fullName>
            <ecNumber evidence="10">1.5.-.-</ecNumber>
        </recommendedName>
    </domain>
</protein>
<evidence type="ECO:0000256" key="10">
    <source>
        <dbReference type="HAMAP-Rule" id="MF_01102"/>
    </source>
</evidence>
<comment type="similarity">
    <text evidence="10">In the N-terminal section; belongs to the methyltransferase superfamily. tRNA (mnm(5)s(2)U34)-methyltransferase family.</text>
</comment>
<comment type="similarity">
    <text evidence="10">In the C-terminal section; belongs to the DAO family.</text>
</comment>
<comment type="catalytic activity">
    <reaction evidence="10">
        <text>5-aminomethyl-2-thiouridine(34) in tRNA + S-adenosyl-L-methionine = 5-methylaminomethyl-2-thiouridine(34) in tRNA + S-adenosyl-L-homocysteine + H(+)</text>
        <dbReference type="Rhea" id="RHEA:19569"/>
        <dbReference type="Rhea" id="RHEA-COMP:10195"/>
        <dbReference type="Rhea" id="RHEA-COMP:10197"/>
        <dbReference type="ChEBI" id="CHEBI:15378"/>
        <dbReference type="ChEBI" id="CHEBI:57856"/>
        <dbReference type="ChEBI" id="CHEBI:59789"/>
        <dbReference type="ChEBI" id="CHEBI:74454"/>
        <dbReference type="ChEBI" id="CHEBI:74455"/>
        <dbReference type="EC" id="2.1.1.61"/>
    </reaction>
</comment>
<evidence type="ECO:0000256" key="1">
    <source>
        <dbReference type="ARBA" id="ARBA00022490"/>
    </source>
</evidence>
<evidence type="ECO:0000256" key="6">
    <source>
        <dbReference type="ARBA" id="ARBA00022694"/>
    </source>
</evidence>
<dbReference type="GO" id="GO:0016645">
    <property type="term" value="F:oxidoreductase activity, acting on the CH-NH group of donors"/>
    <property type="evidence" value="ECO:0007669"/>
    <property type="project" value="InterPro"/>
</dbReference>
<keyword evidence="5 10" id="KW-0949">S-adenosyl-L-methionine</keyword>
<dbReference type="EMBL" id="LNYV01000037">
    <property type="protein sequence ID" value="KTD54412.1"/>
    <property type="molecule type" value="Genomic_DNA"/>
</dbReference>
<keyword evidence="8 10" id="KW-0560">Oxidoreductase</keyword>
<dbReference type="RefSeq" id="WP_027269816.1">
    <property type="nucleotide sequence ID" value="NZ_CAAAJE010000004.1"/>
</dbReference>
<comment type="function">
    <text evidence="10">Catalyzes the last two steps in the biosynthesis of 5-methylaminomethyl-2-thiouridine (mnm(5)s(2)U) at the wobble position (U34) in tRNA. Catalyzes the FAD-dependent demodification of cmnm(5)s(2)U34 to nm(5)s(2)U34, followed by the transfer of a methyl group from S-adenosyl-L-methionine to nm(5)s(2)U34, to form mnm(5)s(2)U34.</text>
</comment>
<dbReference type="InterPro" id="IPR029063">
    <property type="entry name" value="SAM-dependent_MTases_sf"/>
</dbReference>
<dbReference type="Gene3D" id="3.50.50.60">
    <property type="entry name" value="FAD/NAD(P)-binding domain"/>
    <property type="match status" value="1"/>
</dbReference>
<dbReference type="NCBIfam" id="NF033855">
    <property type="entry name" value="tRNA_MNMC2"/>
    <property type="match status" value="1"/>
</dbReference>
<evidence type="ECO:0000259" key="12">
    <source>
        <dbReference type="Pfam" id="PF05430"/>
    </source>
</evidence>
<evidence type="ECO:0000256" key="8">
    <source>
        <dbReference type="ARBA" id="ARBA00023002"/>
    </source>
</evidence>
<dbReference type="Pfam" id="PF01266">
    <property type="entry name" value="DAO"/>
    <property type="match status" value="1"/>
</dbReference>
<dbReference type="GO" id="GO:0002097">
    <property type="term" value="P:tRNA wobble base modification"/>
    <property type="evidence" value="ECO:0007669"/>
    <property type="project" value="UniProtKB-UniRule"/>
</dbReference>
<evidence type="ECO:0000256" key="9">
    <source>
        <dbReference type="ARBA" id="ARBA00023268"/>
    </source>
</evidence>
<dbReference type="InterPro" id="IPR008471">
    <property type="entry name" value="MnmC-like_methylTransf"/>
</dbReference>
<dbReference type="Gene3D" id="3.30.9.10">
    <property type="entry name" value="D-Amino Acid Oxidase, subunit A, domain 2"/>
    <property type="match status" value="1"/>
</dbReference>
<keyword evidence="1 10" id="KW-0963">Cytoplasm</keyword>
<dbReference type="SUPFAM" id="SSF51971">
    <property type="entry name" value="Nucleotide-binding domain"/>
    <property type="match status" value="1"/>
</dbReference>
<dbReference type="EC" id="2.1.1.61" evidence="10"/>
<reference evidence="13 14" key="1">
    <citation type="submission" date="2015-11" db="EMBL/GenBank/DDBJ databases">
        <title>Genomic analysis of 38 Legionella species identifies large and diverse effector repertoires.</title>
        <authorList>
            <person name="Burstein D."/>
            <person name="Amaro F."/>
            <person name="Zusman T."/>
            <person name="Lifshitz Z."/>
            <person name="Cohen O."/>
            <person name="Gilbert J.A."/>
            <person name="Pupko T."/>
            <person name="Shuman H.A."/>
            <person name="Segal G."/>
        </authorList>
    </citation>
    <scope>NUCLEOTIDE SEQUENCE [LARGE SCALE GENOMIC DNA]</scope>
    <source>
        <strain evidence="13 14">Mt.St.Helens-4</strain>
    </source>
</reference>
<evidence type="ECO:0000256" key="7">
    <source>
        <dbReference type="ARBA" id="ARBA00022827"/>
    </source>
</evidence>
<feature type="domain" description="MnmC-like methyltransferase" evidence="12">
    <location>
        <begin position="119"/>
        <end position="250"/>
    </location>
</feature>
<evidence type="ECO:0000313" key="14">
    <source>
        <dbReference type="Proteomes" id="UP000054621"/>
    </source>
</evidence>
<dbReference type="InterPro" id="IPR036188">
    <property type="entry name" value="FAD/NAD-bd_sf"/>
</dbReference>
<evidence type="ECO:0000256" key="5">
    <source>
        <dbReference type="ARBA" id="ARBA00022691"/>
    </source>
</evidence>
<dbReference type="PATRIC" id="fig|28087.4.peg.3473"/>
<keyword evidence="2 10" id="KW-0489">Methyltransferase</keyword>
<dbReference type="AlphaFoldDB" id="A0A0W0YBY1"/>
<dbReference type="NCBIfam" id="TIGR03197">
    <property type="entry name" value="MnmC_Cterm"/>
    <property type="match status" value="1"/>
</dbReference>
<dbReference type="eggNOG" id="COG0665">
    <property type="taxonomic scope" value="Bacteria"/>
</dbReference>
<feature type="region of interest" description="tRNA (mnm(5)s(2)U34)-methyltransferase" evidence="10">
    <location>
        <begin position="1"/>
        <end position="253"/>
    </location>
</feature>
<dbReference type="Proteomes" id="UP000054621">
    <property type="component" value="Unassembled WGS sequence"/>
</dbReference>
<evidence type="ECO:0000256" key="2">
    <source>
        <dbReference type="ARBA" id="ARBA00022603"/>
    </source>
</evidence>
<dbReference type="STRING" id="28087.Lsai_3234"/>
<feature type="domain" description="FAD dependent oxidoreductase" evidence="11">
    <location>
        <begin position="280"/>
        <end position="634"/>
    </location>
</feature>
<accession>A0A0W0YBY1</accession>
<dbReference type="GO" id="GO:0005737">
    <property type="term" value="C:cytoplasm"/>
    <property type="evidence" value="ECO:0007669"/>
    <property type="project" value="UniProtKB-SubCell"/>
</dbReference>
<keyword evidence="6 10" id="KW-0819">tRNA processing</keyword>
<dbReference type="HAMAP" id="MF_01102">
    <property type="entry name" value="MnmC"/>
    <property type="match status" value="1"/>
</dbReference>
<name>A0A0W0YBY1_9GAMM</name>
<dbReference type="PANTHER" id="PTHR13847:SF283">
    <property type="entry name" value="TRNA 5-METHYLAMINOMETHYL-2-THIOURIDINE BIOSYNTHESIS BIFUNCTIONAL PROTEIN MNMC"/>
    <property type="match status" value="1"/>
</dbReference>
<comment type="subcellular location">
    <subcellularLocation>
        <location evidence="10">Cytoplasm</location>
    </subcellularLocation>
</comment>
<dbReference type="Pfam" id="PF05430">
    <property type="entry name" value="Methyltransf_30"/>
    <property type="match status" value="1"/>
</dbReference>
<dbReference type="Gene3D" id="3.40.50.150">
    <property type="entry name" value="Vaccinia Virus protein VP39"/>
    <property type="match status" value="1"/>
</dbReference>
<dbReference type="GO" id="GO:0032259">
    <property type="term" value="P:methylation"/>
    <property type="evidence" value="ECO:0007669"/>
    <property type="project" value="UniProtKB-KW"/>
</dbReference>